<dbReference type="NCBIfam" id="TIGR00525">
    <property type="entry name" value="folB"/>
    <property type="match status" value="1"/>
</dbReference>
<reference evidence="10 11" key="1">
    <citation type="submission" date="2014-01" db="EMBL/GenBank/DDBJ databases">
        <title>Full genme sequencing of cellulolytic bacterium Gynuella sunshinyii YC6258T gen. nov., sp. nov.</title>
        <authorList>
            <person name="Khan H."/>
            <person name="Chung E.J."/>
            <person name="Chung Y.R."/>
        </authorList>
    </citation>
    <scope>NUCLEOTIDE SEQUENCE [LARGE SCALE GENOMIC DNA]</scope>
    <source>
        <strain evidence="10 11">YC6258</strain>
    </source>
</reference>
<comment type="pathway">
    <text evidence="3 8">Cofactor biosynthesis; tetrahydrofolate biosynthesis; 2-amino-4-hydroxy-6-hydroxymethyl-7,8-dihydropteridine diphosphate from 7,8-dihydroneopterin triphosphate: step 3/4.</text>
</comment>
<dbReference type="CDD" id="cd00534">
    <property type="entry name" value="DHNA_DHNTPE"/>
    <property type="match status" value="1"/>
</dbReference>
<evidence type="ECO:0000313" key="10">
    <source>
        <dbReference type="EMBL" id="AJQ96899.1"/>
    </source>
</evidence>
<comment type="catalytic activity">
    <reaction evidence="1">
        <text>7,8-dihydroneopterin = 7,8-dihydromonapterin</text>
        <dbReference type="Rhea" id="RHEA:45328"/>
        <dbReference type="ChEBI" id="CHEBI:17001"/>
        <dbReference type="ChEBI" id="CHEBI:71175"/>
        <dbReference type="EC" id="5.1.99.8"/>
    </reaction>
</comment>
<dbReference type="Proteomes" id="UP000032266">
    <property type="component" value="Chromosome"/>
</dbReference>
<gene>
    <name evidence="10" type="ORF">YC6258_04867</name>
</gene>
<keyword evidence="11" id="KW-1185">Reference proteome</keyword>
<evidence type="ECO:0000256" key="6">
    <source>
        <dbReference type="ARBA" id="ARBA00023235"/>
    </source>
</evidence>
<evidence type="ECO:0000259" key="9">
    <source>
        <dbReference type="SMART" id="SM00905"/>
    </source>
</evidence>
<evidence type="ECO:0000256" key="2">
    <source>
        <dbReference type="ARBA" id="ARBA00001353"/>
    </source>
</evidence>
<dbReference type="AlphaFoldDB" id="A0A0C5W2J7"/>
<evidence type="ECO:0000256" key="8">
    <source>
        <dbReference type="RuleBase" id="RU362079"/>
    </source>
</evidence>
<dbReference type="STRING" id="1445510.YC6258_04867"/>
<dbReference type="NCBIfam" id="TIGR00526">
    <property type="entry name" value="folB_dom"/>
    <property type="match status" value="1"/>
</dbReference>
<dbReference type="FunFam" id="3.30.1130.10:FF:000002">
    <property type="entry name" value="7,8-dihydroneopterin aldolase"/>
    <property type="match status" value="1"/>
</dbReference>
<comment type="catalytic activity">
    <reaction evidence="2 8">
        <text>7,8-dihydroneopterin = 6-hydroxymethyl-7,8-dihydropterin + glycolaldehyde</text>
        <dbReference type="Rhea" id="RHEA:10540"/>
        <dbReference type="ChEBI" id="CHEBI:17001"/>
        <dbReference type="ChEBI" id="CHEBI:17071"/>
        <dbReference type="ChEBI" id="CHEBI:44841"/>
        <dbReference type="EC" id="4.1.2.25"/>
    </reaction>
</comment>
<keyword evidence="6" id="KW-0413">Isomerase</keyword>
<dbReference type="UniPathway" id="UPA00077">
    <property type="reaction ID" value="UER00154"/>
</dbReference>
<evidence type="ECO:0000256" key="1">
    <source>
        <dbReference type="ARBA" id="ARBA00000693"/>
    </source>
</evidence>
<evidence type="ECO:0000256" key="5">
    <source>
        <dbReference type="ARBA" id="ARBA00022909"/>
    </source>
</evidence>
<proteinExistence type="inferred from homology"/>
<dbReference type="EC" id="4.1.2.25" evidence="8"/>
<evidence type="ECO:0000256" key="4">
    <source>
        <dbReference type="ARBA" id="ARBA00005708"/>
    </source>
</evidence>
<dbReference type="Gene3D" id="3.30.1130.10">
    <property type="match status" value="1"/>
</dbReference>
<dbReference type="OrthoDB" id="9810587at2"/>
<dbReference type="InterPro" id="IPR006156">
    <property type="entry name" value="Dihydroneopterin_aldolase"/>
</dbReference>
<keyword evidence="7 8" id="KW-0456">Lyase</keyword>
<name>A0A0C5W2J7_9GAMM</name>
<dbReference type="InterPro" id="IPR043133">
    <property type="entry name" value="GTP-CH-I_C/QueF"/>
</dbReference>
<dbReference type="PATRIC" id="fig|1445510.3.peg.4828"/>
<dbReference type="GO" id="GO:0046656">
    <property type="term" value="P:folic acid biosynthetic process"/>
    <property type="evidence" value="ECO:0007669"/>
    <property type="project" value="UniProtKB-UniRule"/>
</dbReference>
<dbReference type="GO" id="GO:0005737">
    <property type="term" value="C:cytoplasm"/>
    <property type="evidence" value="ECO:0007669"/>
    <property type="project" value="TreeGrafter"/>
</dbReference>
<protein>
    <recommendedName>
        <fullName evidence="8">7,8-dihydroneopterin aldolase</fullName>
        <ecNumber evidence="8">4.1.2.25</ecNumber>
    </recommendedName>
</protein>
<dbReference type="SMART" id="SM00905">
    <property type="entry name" value="FolB"/>
    <property type="match status" value="1"/>
</dbReference>
<evidence type="ECO:0000256" key="3">
    <source>
        <dbReference type="ARBA" id="ARBA00005013"/>
    </source>
</evidence>
<dbReference type="GO" id="GO:0046654">
    <property type="term" value="P:tetrahydrofolate biosynthetic process"/>
    <property type="evidence" value="ECO:0007669"/>
    <property type="project" value="UniProtKB-UniRule"/>
</dbReference>
<dbReference type="GO" id="GO:0016853">
    <property type="term" value="F:isomerase activity"/>
    <property type="evidence" value="ECO:0007669"/>
    <property type="project" value="UniProtKB-KW"/>
</dbReference>
<dbReference type="KEGG" id="gsn:YC6258_04867"/>
<feature type="domain" description="Dihydroneopterin aldolase/epimerase" evidence="9">
    <location>
        <begin position="4"/>
        <end position="114"/>
    </location>
</feature>
<comment type="function">
    <text evidence="8">Catalyzes the conversion of 7,8-dihydroneopterin to 6-hydroxymethyl-7,8-dihydropterin.</text>
</comment>
<dbReference type="SUPFAM" id="SSF55620">
    <property type="entry name" value="Tetrahydrobiopterin biosynthesis enzymes-like"/>
    <property type="match status" value="1"/>
</dbReference>
<dbReference type="PANTHER" id="PTHR42844">
    <property type="entry name" value="DIHYDRONEOPTERIN ALDOLASE 1-RELATED"/>
    <property type="match status" value="1"/>
</dbReference>
<dbReference type="Pfam" id="PF02152">
    <property type="entry name" value="FolB"/>
    <property type="match status" value="1"/>
</dbReference>
<dbReference type="PANTHER" id="PTHR42844:SF1">
    <property type="entry name" value="DIHYDRONEOPTERIN ALDOLASE 1-RELATED"/>
    <property type="match status" value="1"/>
</dbReference>
<dbReference type="GO" id="GO:0004150">
    <property type="term" value="F:dihydroneopterin aldolase activity"/>
    <property type="evidence" value="ECO:0007669"/>
    <property type="project" value="UniProtKB-UniRule"/>
</dbReference>
<evidence type="ECO:0000256" key="7">
    <source>
        <dbReference type="ARBA" id="ARBA00023239"/>
    </source>
</evidence>
<dbReference type="RefSeq" id="WP_044618797.1">
    <property type="nucleotide sequence ID" value="NZ_CP007142.1"/>
</dbReference>
<evidence type="ECO:0000313" key="11">
    <source>
        <dbReference type="Proteomes" id="UP000032266"/>
    </source>
</evidence>
<organism evidence="10 11">
    <name type="scientific">Gynuella sunshinyii YC6258</name>
    <dbReference type="NCBI Taxonomy" id="1445510"/>
    <lineage>
        <taxon>Bacteria</taxon>
        <taxon>Pseudomonadati</taxon>
        <taxon>Pseudomonadota</taxon>
        <taxon>Gammaproteobacteria</taxon>
        <taxon>Oceanospirillales</taxon>
        <taxon>Saccharospirillaceae</taxon>
        <taxon>Gynuella</taxon>
    </lineage>
</organism>
<comment type="similarity">
    <text evidence="4 8">Belongs to the DHNA family.</text>
</comment>
<dbReference type="InterPro" id="IPR006157">
    <property type="entry name" value="FolB_dom"/>
</dbReference>
<accession>A0A0C5W2J7</accession>
<dbReference type="EMBL" id="CP007142">
    <property type="protein sequence ID" value="AJQ96899.1"/>
    <property type="molecule type" value="Genomic_DNA"/>
</dbReference>
<keyword evidence="5 8" id="KW-0289">Folate biosynthesis</keyword>
<sequence length="122" mass="13671">MDKVLIKGLEVEAVIGVYDWERGITQKLVLDIELDWDNRPAARHDDLSLALDYDRLSQRLLAFIGASQYGLIETLAEETARLIHEEFAVPGVLLTLYKPGAVKAAQTVGVQIYRNYGQVEAQ</sequence>
<dbReference type="HOGENOM" id="CLU_112632_0_2_6"/>